<feature type="transmembrane region" description="Helical" evidence="2">
    <location>
        <begin position="66"/>
        <end position="84"/>
    </location>
</feature>
<proteinExistence type="predicted"/>
<feature type="transmembrane region" description="Helical" evidence="2">
    <location>
        <begin position="175"/>
        <end position="194"/>
    </location>
</feature>
<accession>A0ABU8NCM9</accession>
<organism evidence="3 4">
    <name type="scientific">Actinomycetospora aeridis</name>
    <dbReference type="NCBI Taxonomy" id="3129231"/>
    <lineage>
        <taxon>Bacteria</taxon>
        <taxon>Bacillati</taxon>
        <taxon>Actinomycetota</taxon>
        <taxon>Actinomycetes</taxon>
        <taxon>Pseudonocardiales</taxon>
        <taxon>Pseudonocardiaceae</taxon>
        <taxon>Actinomycetospora</taxon>
    </lineage>
</organism>
<keyword evidence="4" id="KW-1185">Reference proteome</keyword>
<gene>
    <name evidence="3" type="ORF">WCD41_27090</name>
</gene>
<comment type="caution">
    <text evidence="3">The sequence shown here is derived from an EMBL/GenBank/DDBJ whole genome shotgun (WGS) entry which is preliminary data.</text>
</comment>
<dbReference type="RefSeq" id="WP_337718354.1">
    <property type="nucleotide sequence ID" value="NZ_JBBEGL010000010.1"/>
</dbReference>
<feature type="transmembrane region" description="Helical" evidence="2">
    <location>
        <begin position="133"/>
        <end position="154"/>
    </location>
</feature>
<evidence type="ECO:0000313" key="3">
    <source>
        <dbReference type="EMBL" id="MEJ2890155.1"/>
    </source>
</evidence>
<protein>
    <submittedName>
        <fullName evidence="3">DUF3159 domain-containing protein</fullName>
    </submittedName>
</protein>
<feature type="region of interest" description="Disordered" evidence="1">
    <location>
        <begin position="1"/>
        <end position="35"/>
    </location>
</feature>
<keyword evidence="2" id="KW-1133">Transmembrane helix</keyword>
<keyword evidence="2" id="KW-0472">Membrane</keyword>
<evidence type="ECO:0000313" key="4">
    <source>
        <dbReference type="Proteomes" id="UP001370100"/>
    </source>
</evidence>
<dbReference type="EMBL" id="JBBEGL010000010">
    <property type="protein sequence ID" value="MEJ2890155.1"/>
    <property type="molecule type" value="Genomic_DNA"/>
</dbReference>
<name>A0ABU8NCM9_9PSEU</name>
<feature type="transmembrane region" description="Helical" evidence="2">
    <location>
        <begin position="200"/>
        <end position="223"/>
    </location>
</feature>
<dbReference type="Pfam" id="PF11361">
    <property type="entry name" value="DUF3159"/>
    <property type="match status" value="1"/>
</dbReference>
<dbReference type="Proteomes" id="UP001370100">
    <property type="component" value="Unassembled WGS sequence"/>
</dbReference>
<evidence type="ECO:0000256" key="1">
    <source>
        <dbReference type="SAM" id="MobiDB-lite"/>
    </source>
</evidence>
<keyword evidence="2" id="KW-0812">Transmembrane</keyword>
<sequence>MTVPNDPGAHDPVPDDPDAPEAGRPPAPEANPFTEILGGRGQALDATVPSVVFVVAWLAAGPLGSAQPVLVGGIAAVVVAGGVALWRHRRGERPRAVAVGLLLAVGAALLALYTGRAQDFFLPRIVANAGSLAAWLVSIAIRWPLLGLVVGALTGHPTKWRRDPDLVRGYCRASWVWVAQYAVRVVVFTGLWAADQVVALGIAQIVLTWPLVVVCVAASWPLVRSALPSGHPGPRHPVVQPE</sequence>
<reference evidence="3 4" key="1">
    <citation type="submission" date="2024-03" db="EMBL/GenBank/DDBJ databases">
        <title>Actinomycetospora sp. OC33-EN06, a novel actinomycete isolated from wild orchid (Aerides multiflora).</title>
        <authorList>
            <person name="Suriyachadkun C."/>
        </authorList>
    </citation>
    <scope>NUCLEOTIDE SEQUENCE [LARGE SCALE GENOMIC DNA]</scope>
    <source>
        <strain evidence="3 4">OC33-EN06</strain>
    </source>
</reference>
<evidence type="ECO:0000256" key="2">
    <source>
        <dbReference type="SAM" id="Phobius"/>
    </source>
</evidence>
<dbReference type="InterPro" id="IPR016566">
    <property type="entry name" value="UCP010219"/>
</dbReference>
<feature type="transmembrane region" description="Helical" evidence="2">
    <location>
        <begin position="96"/>
        <end position="113"/>
    </location>
</feature>